<dbReference type="InterPro" id="IPR029247">
    <property type="entry name" value="FAM168A/MANI"/>
</dbReference>
<dbReference type="Pfam" id="PF14944">
    <property type="entry name" value="TCRP1"/>
    <property type="match status" value="1"/>
</dbReference>
<evidence type="ECO:0000313" key="3">
    <source>
        <dbReference type="Proteomes" id="UP000269221"/>
    </source>
</evidence>
<accession>A0A3M0JLC7</accession>
<evidence type="ECO:0000313" key="2">
    <source>
        <dbReference type="EMBL" id="RMC01743.1"/>
    </source>
</evidence>
<comment type="caution">
    <text evidence="2">The sequence shown here is derived from an EMBL/GenBank/DDBJ whole genome shotgun (WGS) entry which is preliminary data.</text>
</comment>
<sequence length="171" mass="19000">MWKMNLLPSSRSSTMNPVYSPVQPGAPYGNPKNMAYTGIRRRWPPDTGFIPNHPPGICLPEFVVNAQKSVVDMQIHGIHSACMCHHPGTLKCDRICTPDPGESTGVGTFVFGLLGVIGFPAPYGFHLLPFELLRHPVVWVVRFHGRGGQGKHPRQAEKVRWVEKVNGKLQE</sequence>
<proteinExistence type="inferred from homology"/>
<comment type="similarity">
    <text evidence="1">Belongs to the FAM168 family.</text>
</comment>
<dbReference type="Proteomes" id="UP000269221">
    <property type="component" value="Unassembled WGS sequence"/>
</dbReference>
<dbReference type="OrthoDB" id="9940490at2759"/>
<gene>
    <name evidence="2" type="ORF">DUI87_21760</name>
</gene>
<evidence type="ECO:0000256" key="1">
    <source>
        <dbReference type="ARBA" id="ARBA00005357"/>
    </source>
</evidence>
<protein>
    <submittedName>
        <fullName evidence="2">Uncharacterized protein</fullName>
    </submittedName>
</protein>
<organism evidence="2 3">
    <name type="scientific">Hirundo rustica rustica</name>
    <dbReference type="NCBI Taxonomy" id="333673"/>
    <lineage>
        <taxon>Eukaryota</taxon>
        <taxon>Metazoa</taxon>
        <taxon>Chordata</taxon>
        <taxon>Craniata</taxon>
        <taxon>Vertebrata</taxon>
        <taxon>Euteleostomi</taxon>
        <taxon>Archelosauria</taxon>
        <taxon>Archosauria</taxon>
        <taxon>Dinosauria</taxon>
        <taxon>Saurischia</taxon>
        <taxon>Theropoda</taxon>
        <taxon>Coelurosauria</taxon>
        <taxon>Aves</taxon>
        <taxon>Neognathae</taxon>
        <taxon>Neoaves</taxon>
        <taxon>Telluraves</taxon>
        <taxon>Australaves</taxon>
        <taxon>Passeriformes</taxon>
        <taxon>Sylvioidea</taxon>
        <taxon>Hirundinidae</taxon>
        <taxon>Hirundo</taxon>
    </lineage>
</organism>
<dbReference type="EMBL" id="QRBI01000136">
    <property type="protein sequence ID" value="RMC01743.1"/>
    <property type="molecule type" value="Genomic_DNA"/>
</dbReference>
<reference evidence="2 3" key="1">
    <citation type="submission" date="2018-07" db="EMBL/GenBank/DDBJ databases">
        <title>A high quality draft genome assembly of the barn swallow (H. rustica rustica).</title>
        <authorList>
            <person name="Formenti G."/>
            <person name="Chiara M."/>
            <person name="Poveda L."/>
            <person name="Francoijs K.-J."/>
            <person name="Bonisoli-Alquati A."/>
            <person name="Canova L."/>
            <person name="Gianfranceschi L."/>
            <person name="Horner D.S."/>
            <person name="Saino N."/>
        </authorList>
    </citation>
    <scope>NUCLEOTIDE SEQUENCE [LARGE SCALE GENOMIC DNA]</scope>
    <source>
        <strain evidence="2">Chelidonia</strain>
        <tissue evidence="2">Blood</tissue>
    </source>
</reference>
<name>A0A3M0JLC7_HIRRU</name>
<keyword evidence="3" id="KW-1185">Reference proteome</keyword>
<dbReference type="AlphaFoldDB" id="A0A3M0JLC7"/>